<sequence length="349" mass="37133">MKPSLIKQATVLAAALSTCSSVFAMEPEALFEQVSPSIWVVLAADAQGKPFSQGTAVVVGPGRLVTNCHVLAKASSFKVQHLNATFAGTLEFPDVERDLCQIKVANLVAPAVKIAPISHLRVGQKVFAIGSPRGLEETMSDGLLSALRLDKEGKLRLIQSSAPISHGSSGGGLFNDRGELIGLTTLGMEGSYAQNISFAVPAQWIQDIAERGKAALATRGKPAPTPVPAPVPGPVSTAEKWNGWMSCGARADKGTNFAAYQARFTMEVNDGAVNAYRKNDTFVETLTGNIAHNMLDLHGIGYRISNPNVIWQFSFNGEFPVGSKVYTGKGHMLRAGTPIRDCDLTMTHS</sequence>
<keyword evidence="4" id="KW-0732">Signal</keyword>
<evidence type="ECO:0000256" key="4">
    <source>
        <dbReference type="SAM" id="SignalP"/>
    </source>
</evidence>
<feature type="chain" id="PRO_5002150416" evidence="4">
    <location>
        <begin position="25"/>
        <end position="349"/>
    </location>
</feature>
<dbReference type="EMBL" id="JXDG01000010">
    <property type="protein sequence ID" value="KIH85240.1"/>
    <property type="molecule type" value="Genomic_DNA"/>
</dbReference>
<dbReference type="InterPro" id="IPR009003">
    <property type="entry name" value="Peptidase_S1_PA"/>
</dbReference>
<protein>
    <submittedName>
        <fullName evidence="5">Outer membrane stress sensor protease DegQ, serine protease</fullName>
    </submittedName>
</protein>
<feature type="signal peptide" evidence="4">
    <location>
        <begin position="1"/>
        <end position="24"/>
    </location>
</feature>
<dbReference type="STRING" id="226910.UCMB321_1028"/>
<comment type="caution">
    <text evidence="5">The sequence shown here is derived from an EMBL/GenBank/DDBJ whole genome shotgun (WGS) entry which is preliminary data.</text>
</comment>
<keyword evidence="2 5" id="KW-0645">Protease</keyword>
<evidence type="ECO:0000313" key="6">
    <source>
        <dbReference type="Proteomes" id="UP000031535"/>
    </source>
</evidence>
<dbReference type="PANTHER" id="PTHR43343:SF3">
    <property type="entry name" value="PROTEASE DO-LIKE 8, CHLOROPLASTIC"/>
    <property type="match status" value="1"/>
</dbReference>
<keyword evidence="3" id="KW-0378">Hydrolase</keyword>
<organism evidence="5 6">
    <name type="scientific">Pseudomonas batumici</name>
    <dbReference type="NCBI Taxonomy" id="226910"/>
    <lineage>
        <taxon>Bacteria</taxon>
        <taxon>Pseudomonadati</taxon>
        <taxon>Pseudomonadota</taxon>
        <taxon>Gammaproteobacteria</taxon>
        <taxon>Pseudomonadales</taxon>
        <taxon>Pseudomonadaceae</taxon>
        <taxon>Pseudomonas</taxon>
    </lineage>
</organism>
<evidence type="ECO:0000256" key="3">
    <source>
        <dbReference type="ARBA" id="ARBA00022801"/>
    </source>
</evidence>
<dbReference type="RefSeq" id="WP_052451072.1">
    <property type="nucleotide sequence ID" value="NZ_JXDG01000010.1"/>
</dbReference>
<dbReference type="PATRIC" id="fig|226910.6.peg.1021"/>
<dbReference type="Pfam" id="PF13365">
    <property type="entry name" value="Trypsin_2"/>
    <property type="match status" value="1"/>
</dbReference>
<reference evidence="5 6" key="1">
    <citation type="submission" date="2015-01" db="EMBL/GenBank/DDBJ databases">
        <title>Complete genome of Pseudomonas batumici UCM B-321 producer of the batumin antibiotic with strong antistaphilococcal and potential anticancer activity.</title>
        <authorList>
            <person name="Klochko V.V."/>
            <person name="Zelena L.B."/>
            <person name="Elena K.A."/>
            <person name="Reva O.N."/>
        </authorList>
    </citation>
    <scope>NUCLEOTIDE SEQUENCE [LARGE SCALE GENOMIC DNA]</scope>
    <source>
        <strain evidence="5 6">UCM B-321</strain>
    </source>
</reference>
<comment type="similarity">
    <text evidence="1">Belongs to the peptidase S1C family.</text>
</comment>
<accession>A0A0C2IE63</accession>
<evidence type="ECO:0000256" key="1">
    <source>
        <dbReference type="ARBA" id="ARBA00010541"/>
    </source>
</evidence>
<proteinExistence type="inferred from homology"/>
<name>A0A0C2IE63_9PSED</name>
<keyword evidence="6" id="KW-1185">Reference proteome</keyword>
<evidence type="ECO:0000256" key="2">
    <source>
        <dbReference type="ARBA" id="ARBA00022670"/>
    </source>
</evidence>
<dbReference type="Proteomes" id="UP000031535">
    <property type="component" value="Unassembled WGS sequence"/>
</dbReference>
<dbReference type="Gene3D" id="2.40.10.10">
    <property type="entry name" value="Trypsin-like serine proteases"/>
    <property type="match status" value="2"/>
</dbReference>
<dbReference type="InterPro" id="IPR051201">
    <property type="entry name" value="Chloro_Bact_Ser_Proteases"/>
</dbReference>
<dbReference type="AlphaFoldDB" id="A0A0C2IE63"/>
<dbReference type="SUPFAM" id="SSF50494">
    <property type="entry name" value="Trypsin-like serine proteases"/>
    <property type="match status" value="1"/>
</dbReference>
<dbReference type="PRINTS" id="PR00834">
    <property type="entry name" value="PROTEASES2C"/>
</dbReference>
<dbReference type="InterPro" id="IPR001940">
    <property type="entry name" value="Peptidase_S1C"/>
</dbReference>
<dbReference type="GO" id="GO:0006508">
    <property type="term" value="P:proteolysis"/>
    <property type="evidence" value="ECO:0007669"/>
    <property type="project" value="UniProtKB-KW"/>
</dbReference>
<gene>
    <name evidence="5" type="ORF">UCMB321_1028</name>
</gene>
<dbReference type="OrthoDB" id="9758917at2"/>
<evidence type="ECO:0000313" key="5">
    <source>
        <dbReference type="EMBL" id="KIH85240.1"/>
    </source>
</evidence>
<dbReference type="PANTHER" id="PTHR43343">
    <property type="entry name" value="PEPTIDASE S12"/>
    <property type="match status" value="1"/>
</dbReference>
<dbReference type="GO" id="GO:0004252">
    <property type="term" value="F:serine-type endopeptidase activity"/>
    <property type="evidence" value="ECO:0007669"/>
    <property type="project" value="InterPro"/>
</dbReference>
<dbReference type="InterPro" id="IPR043504">
    <property type="entry name" value="Peptidase_S1_PA_chymotrypsin"/>
</dbReference>